<comment type="similarity">
    <text evidence="1">Belongs to the GcvT family.</text>
</comment>
<gene>
    <name evidence="7" type="ORF">EOS_14760</name>
</gene>
<dbReference type="PANTHER" id="PTHR43757">
    <property type="entry name" value="AMINOMETHYLTRANSFERASE"/>
    <property type="match status" value="1"/>
</dbReference>
<dbReference type="PRINTS" id="PR00469">
    <property type="entry name" value="PNDRDTASEII"/>
</dbReference>
<protein>
    <submittedName>
        <fullName evidence="7">Sarcosine oxidase subunit alpha</fullName>
    </submittedName>
</protein>
<keyword evidence="8" id="KW-1185">Reference proteome</keyword>
<dbReference type="InterPro" id="IPR042204">
    <property type="entry name" value="2Fe-2S-bd_N"/>
</dbReference>
<dbReference type="AlphaFoldDB" id="A0A0J1CXZ9"/>
<dbReference type="PATRIC" id="fig|908627.4.peg.3297"/>
<comment type="caution">
    <text evidence="7">The sequence shown here is derived from an EMBL/GenBank/DDBJ whole genome shotgun (WGS) entry which is preliminary data.</text>
</comment>
<dbReference type="InterPro" id="IPR041117">
    <property type="entry name" value="SoxA_A3"/>
</dbReference>
<dbReference type="GO" id="GO:0008115">
    <property type="term" value="F:sarcosine oxidase activity"/>
    <property type="evidence" value="ECO:0007669"/>
    <property type="project" value="InterPro"/>
</dbReference>
<dbReference type="Pfam" id="PF01571">
    <property type="entry name" value="GCV_T"/>
    <property type="match status" value="1"/>
</dbReference>
<dbReference type="InterPro" id="IPR027266">
    <property type="entry name" value="TrmE/GcvT-like"/>
</dbReference>
<evidence type="ECO:0000259" key="6">
    <source>
        <dbReference type="Pfam" id="PF17806"/>
    </source>
</evidence>
<dbReference type="PANTHER" id="PTHR43757:SF2">
    <property type="entry name" value="AMINOMETHYLTRANSFERASE, MITOCHONDRIAL"/>
    <property type="match status" value="1"/>
</dbReference>
<dbReference type="Proteomes" id="UP000035963">
    <property type="component" value="Unassembled WGS sequence"/>
</dbReference>
<dbReference type="InterPro" id="IPR036188">
    <property type="entry name" value="FAD/NAD-bd_sf"/>
</dbReference>
<evidence type="ECO:0000256" key="1">
    <source>
        <dbReference type="ARBA" id="ARBA00008609"/>
    </source>
</evidence>
<dbReference type="Gene3D" id="3.50.50.60">
    <property type="entry name" value="FAD/NAD(P)-binding domain"/>
    <property type="match status" value="2"/>
</dbReference>
<dbReference type="InterPro" id="IPR006222">
    <property type="entry name" value="GCVT_N"/>
</dbReference>
<dbReference type="SUPFAM" id="SSF101790">
    <property type="entry name" value="Aminomethyltransferase beta-barrel domain"/>
    <property type="match status" value="1"/>
</dbReference>
<proteinExistence type="inferred from homology"/>
<dbReference type="Pfam" id="PF13510">
    <property type="entry name" value="Fer2_4"/>
    <property type="match status" value="1"/>
</dbReference>
<sequence>MSQKDRLATGGRINRAISLTFTFNGKTYQGHQGDTLASALLANGVHFVARSWKYHRPRGIVTADVAEPNAVVQLETGAYTVPNARATEIELYQGLVATSVNAKPSIENDRMAVNQKIARFIPAGFYYKTFMWPRKFWPKYEEVIRDAAGLGKAPEHVDADRYDKCFAHCDVLVVGAGPSGLAAAHAAGLSGARVILVDDQPELGGSLLSYRAEIDGAPGLKWAQKIEAELRKMPDVKILCRSTAFGYQDHNLITITQRLTEHLPVSMRNGTRELLWKVRAKRVILATGAQERPIVFGNNDLPGVMLASAVSSYLHRYAVLPGRNAVVFTNNDSGYQCALDLKAAGAQVTVVDPRLADDKGALQGQAKRYGVKVLNGSVVTVAHGKLRVASIEVSAYSNGTVGVKQADLSCDLLAVSGGWSPILHLFAQSGGKAHWHDEKLCFVPGKAMQAESSVGACAGEFTLARAIRFAVDAGVDAARAAGLIVARPTPVQVAEISEAPVMPLWLVGGREMATRGPKQFIDYQNDVSAADIFLAAREGFESVEHVKRYTAMGFGTDQGKLGNINGMAILAQALNKTIPETGTTTFRPNYTPVTFGTFAGRELGEFLDPVRKTAVHEWHVENGATFEDVGNWKRPWYYPKNGEDMHAAVARESLATRTSVGILDASTLGKIDIQGPDAAKLLNWVYTNPWSKLEVGKCRYGLMLDENGMIFDDGVTVRLADQHYMMTTTTGGAARVLTWLERWLQTEWPDMRVRLASVTDHWATFAVVGPNSRKVLQKVCRDIDFANAAFPFMSYREGTVAGAASRVMRISFSGELAYEVNVPANVGRAVWEALMAAGAEFDITPYGTETMHVLRAEKGYIIVGQDTDGSMTPYDLGMGGLVAKSKDFLGKRSLTRSDTAKAGRKQLVGLLAEDASFVIPEGSQIVSGPFTGDTAPMLGHVTSSYFSPILKRSIAMAVIKGGLEKIGESVMIPLAGGKQMPAKITSSVFYDSEGARQHVE</sequence>
<dbReference type="NCBIfam" id="TIGR01372">
    <property type="entry name" value="soxA"/>
    <property type="match status" value="1"/>
</dbReference>
<dbReference type="PIRSF" id="PIRSF037980">
    <property type="entry name" value="SoxA"/>
    <property type="match status" value="1"/>
</dbReference>
<dbReference type="InterPro" id="IPR028896">
    <property type="entry name" value="GcvT/YgfZ/DmdA"/>
</dbReference>
<dbReference type="SUPFAM" id="SSF103025">
    <property type="entry name" value="Folate-binding domain"/>
    <property type="match status" value="1"/>
</dbReference>
<keyword evidence="2" id="KW-0560">Oxidoreductase</keyword>
<dbReference type="InterPro" id="IPR023753">
    <property type="entry name" value="FAD/NAD-binding_dom"/>
</dbReference>
<dbReference type="RefSeq" id="WP_047847405.1">
    <property type="nucleotide sequence ID" value="NZ_AEJF01000092.1"/>
</dbReference>
<dbReference type="InterPro" id="IPR013977">
    <property type="entry name" value="GcvT_C"/>
</dbReference>
<dbReference type="InterPro" id="IPR006277">
    <property type="entry name" value="Sarcosine_oxidase_asu"/>
</dbReference>
<evidence type="ECO:0000313" key="8">
    <source>
        <dbReference type="Proteomes" id="UP000035963"/>
    </source>
</evidence>
<organism evidence="7 8">
    <name type="scientific">Caballeronia mineralivorans PML1(12)</name>
    <dbReference type="NCBI Taxonomy" id="908627"/>
    <lineage>
        <taxon>Bacteria</taxon>
        <taxon>Pseudomonadati</taxon>
        <taxon>Pseudomonadota</taxon>
        <taxon>Betaproteobacteria</taxon>
        <taxon>Burkholderiales</taxon>
        <taxon>Burkholderiaceae</taxon>
        <taxon>Caballeronia</taxon>
    </lineage>
</organism>
<evidence type="ECO:0000313" key="7">
    <source>
        <dbReference type="EMBL" id="KLU25425.1"/>
    </source>
</evidence>
<feature type="domain" description="Aminomethyltransferase C-terminal" evidence="5">
    <location>
        <begin position="905"/>
        <end position="991"/>
    </location>
</feature>
<feature type="domain" description="GCVT N-terminal" evidence="3">
    <location>
        <begin position="615"/>
        <end position="886"/>
    </location>
</feature>
<name>A0A0J1CXZ9_9BURK</name>
<dbReference type="Pfam" id="PF17806">
    <property type="entry name" value="SO_alpha_A3"/>
    <property type="match status" value="1"/>
</dbReference>
<dbReference type="Pfam" id="PF08669">
    <property type="entry name" value="GCV_T_C"/>
    <property type="match status" value="1"/>
</dbReference>
<accession>A0A0J1CXZ9</accession>
<evidence type="ECO:0000256" key="2">
    <source>
        <dbReference type="ARBA" id="ARBA00023002"/>
    </source>
</evidence>
<feature type="domain" description="SoxA A3" evidence="6">
    <location>
        <begin position="517"/>
        <end position="600"/>
    </location>
</feature>
<dbReference type="Gene3D" id="3.10.20.440">
    <property type="entry name" value="2Fe-2S iron-sulphur cluster binding domain, sarcosine oxidase, alpha subunit, N-terminal domain"/>
    <property type="match status" value="1"/>
</dbReference>
<dbReference type="GO" id="GO:0046653">
    <property type="term" value="P:tetrahydrofolate metabolic process"/>
    <property type="evidence" value="ECO:0007669"/>
    <property type="project" value="InterPro"/>
</dbReference>
<evidence type="ECO:0000259" key="3">
    <source>
        <dbReference type="Pfam" id="PF01571"/>
    </source>
</evidence>
<evidence type="ECO:0000259" key="5">
    <source>
        <dbReference type="Pfam" id="PF08669"/>
    </source>
</evidence>
<dbReference type="Gene3D" id="3.30.1360.120">
    <property type="entry name" value="Probable tRNA modification gtpase trme, domain 1"/>
    <property type="match status" value="1"/>
</dbReference>
<dbReference type="SUPFAM" id="SSF51905">
    <property type="entry name" value="FAD/NAD(P)-binding domain"/>
    <property type="match status" value="1"/>
</dbReference>
<dbReference type="Gene3D" id="1.10.10.1100">
    <property type="entry name" value="BFD-like [2Fe-2S]-binding domain"/>
    <property type="match status" value="1"/>
</dbReference>
<dbReference type="PRINTS" id="PR00368">
    <property type="entry name" value="FADPNR"/>
</dbReference>
<feature type="domain" description="FAD/NAD(P)-binding" evidence="4">
    <location>
        <begin position="170"/>
        <end position="430"/>
    </location>
</feature>
<dbReference type="OrthoDB" id="5287468at2"/>
<dbReference type="EMBL" id="AEJF01000092">
    <property type="protein sequence ID" value="KLU25425.1"/>
    <property type="molecule type" value="Genomic_DNA"/>
</dbReference>
<reference evidence="7 8" key="1">
    <citation type="journal article" date="2015" name="Genome Announc.">
        <title>Draft Genome Sequence of Burkholderia sp. Strain PML1(12), an Ectomycorrhizosphere-Inhabiting Bacterium with Effective Mineral-Weathering Ability.</title>
        <authorList>
            <person name="Uroz S."/>
            <person name="Oger P."/>
        </authorList>
    </citation>
    <scope>NUCLEOTIDE SEQUENCE [LARGE SCALE GENOMIC DNA]</scope>
    <source>
        <strain evidence="8">PML1(12)</strain>
    </source>
</reference>
<dbReference type="Pfam" id="PF07992">
    <property type="entry name" value="Pyr_redox_2"/>
    <property type="match status" value="1"/>
</dbReference>
<evidence type="ECO:0000259" key="4">
    <source>
        <dbReference type="Pfam" id="PF07992"/>
    </source>
</evidence>
<dbReference type="InterPro" id="IPR041854">
    <property type="entry name" value="BFD-like_2Fe2S-bd_dom_sf"/>
</dbReference>
<dbReference type="InterPro" id="IPR029043">
    <property type="entry name" value="GcvT/YgfZ_C"/>
</dbReference>